<organism evidence="2 3">
    <name type="scientific">Aquincola tertiaricarbonis</name>
    <dbReference type="NCBI Taxonomy" id="391953"/>
    <lineage>
        <taxon>Bacteria</taxon>
        <taxon>Pseudomonadati</taxon>
        <taxon>Pseudomonadota</taxon>
        <taxon>Betaproteobacteria</taxon>
        <taxon>Burkholderiales</taxon>
        <taxon>Sphaerotilaceae</taxon>
        <taxon>Aquincola</taxon>
    </lineage>
</organism>
<evidence type="ECO:0000313" key="2">
    <source>
        <dbReference type="EMBL" id="URI09775.1"/>
    </source>
</evidence>
<name>A0ABY4SAZ9_AQUTE</name>
<accession>A0ABY4SAZ9</accession>
<keyword evidence="3" id="KW-1185">Reference proteome</keyword>
<dbReference type="InterPro" id="IPR021255">
    <property type="entry name" value="DUF2807"/>
</dbReference>
<dbReference type="EMBL" id="CP097636">
    <property type="protein sequence ID" value="URI09775.1"/>
    <property type="molecule type" value="Genomic_DNA"/>
</dbReference>
<gene>
    <name evidence="2" type="ORF">MW290_29970</name>
</gene>
<evidence type="ECO:0000259" key="1">
    <source>
        <dbReference type="Pfam" id="PF10988"/>
    </source>
</evidence>
<proteinExistence type="predicted"/>
<dbReference type="Proteomes" id="UP001056201">
    <property type="component" value="Chromosome 2"/>
</dbReference>
<dbReference type="Gene3D" id="2.160.20.120">
    <property type="match status" value="1"/>
</dbReference>
<dbReference type="RefSeq" id="WP_250197998.1">
    <property type="nucleotide sequence ID" value="NZ_CP097636.1"/>
</dbReference>
<protein>
    <submittedName>
        <fullName evidence="2">DUF2807 domain-containing protein</fullName>
    </submittedName>
</protein>
<sequence>MQHPAPSTHWRLAARSGPWAAGLLIAVTGLLAATPARAEPQHRHLGGFDRVELRTAARVVIRQGDEDAILVEALPAMLPLIGTRVENDTLQVADEPGAGTQPGEVLITLRRLRGLTASGVTQVVAEGLSGRELSITGGGASAMTLRQLDLSRLRVALGGGSQLLVSGRTRELTAQLGGHAGMDASDLDVDEAMVQGGGQSRATVSVRQSLSLAIAGSAVVSYYGSVKPTVAIGGQAVLRPLGKR</sequence>
<evidence type="ECO:0000313" key="3">
    <source>
        <dbReference type="Proteomes" id="UP001056201"/>
    </source>
</evidence>
<feature type="domain" description="Putative auto-transporter adhesin head GIN" evidence="1">
    <location>
        <begin position="48"/>
        <end position="225"/>
    </location>
</feature>
<dbReference type="Pfam" id="PF10988">
    <property type="entry name" value="DUF2807"/>
    <property type="match status" value="1"/>
</dbReference>
<reference evidence="2" key="1">
    <citation type="submission" date="2022-05" db="EMBL/GenBank/DDBJ databases">
        <title>An RpoN-dependent PEP-CTERM gene is involved in floc formation of an Aquincola tertiaricarbonis strain.</title>
        <authorList>
            <person name="Qiu D."/>
            <person name="Xia M."/>
        </authorList>
    </citation>
    <scope>NUCLEOTIDE SEQUENCE</scope>
    <source>
        <strain evidence="2">RN12</strain>
    </source>
</reference>